<dbReference type="Proteomes" id="UP000823561">
    <property type="component" value="Chromosome 22"/>
</dbReference>
<reference evidence="1" key="1">
    <citation type="submission" date="2020-10" db="EMBL/GenBank/DDBJ databases">
        <title>Chromosome-scale genome assembly of the Allis shad, Alosa alosa.</title>
        <authorList>
            <person name="Margot Z."/>
            <person name="Christophe K."/>
            <person name="Cabau C."/>
            <person name="Louis A."/>
            <person name="Berthelot C."/>
            <person name="Parey E."/>
            <person name="Roest Crollius H."/>
            <person name="Montfort J."/>
            <person name="Robinson-Rechavi M."/>
            <person name="Bucao C."/>
            <person name="Bouchez O."/>
            <person name="Gislard M."/>
            <person name="Lluch J."/>
            <person name="Milhes M."/>
            <person name="Lampietro C."/>
            <person name="Lopez Roques C."/>
            <person name="Donnadieu C."/>
            <person name="Braasch I."/>
            <person name="Desvignes T."/>
            <person name="Postlethwait J."/>
            <person name="Bobe J."/>
            <person name="Guiguen Y."/>
        </authorList>
    </citation>
    <scope>NUCLEOTIDE SEQUENCE</scope>
    <source>
        <strain evidence="1">M-15738</strain>
        <tissue evidence="1">Blood</tissue>
    </source>
</reference>
<feature type="non-terminal residue" evidence="1">
    <location>
        <position position="1"/>
    </location>
</feature>
<gene>
    <name evidence="1" type="ORF">AALO_G00282430</name>
</gene>
<evidence type="ECO:0000313" key="1">
    <source>
        <dbReference type="EMBL" id="KAG5263089.1"/>
    </source>
</evidence>
<protein>
    <recommendedName>
        <fullName evidence="3">Maturase K</fullName>
    </recommendedName>
</protein>
<dbReference type="EMBL" id="JADWDJ010000022">
    <property type="protein sequence ID" value="KAG5263089.1"/>
    <property type="molecule type" value="Genomic_DNA"/>
</dbReference>
<comment type="caution">
    <text evidence="1">The sequence shown here is derived from an EMBL/GenBank/DDBJ whole genome shotgun (WGS) entry which is preliminary data.</text>
</comment>
<keyword evidence="2" id="KW-1185">Reference proteome</keyword>
<evidence type="ECO:0000313" key="2">
    <source>
        <dbReference type="Proteomes" id="UP000823561"/>
    </source>
</evidence>
<evidence type="ECO:0008006" key="3">
    <source>
        <dbReference type="Google" id="ProtNLM"/>
    </source>
</evidence>
<accession>A0AAV6FJQ4</accession>
<name>A0AAV6FJQ4_9TELE</name>
<proteinExistence type="predicted"/>
<dbReference type="AlphaFoldDB" id="A0AAV6FJQ4"/>
<organism evidence="1 2">
    <name type="scientific">Alosa alosa</name>
    <name type="common">allis shad</name>
    <dbReference type="NCBI Taxonomy" id="278164"/>
    <lineage>
        <taxon>Eukaryota</taxon>
        <taxon>Metazoa</taxon>
        <taxon>Chordata</taxon>
        <taxon>Craniata</taxon>
        <taxon>Vertebrata</taxon>
        <taxon>Euteleostomi</taxon>
        <taxon>Actinopterygii</taxon>
        <taxon>Neopterygii</taxon>
        <taxon>Teleostei</taxon>
        <taxon>Clupei</taxon>
        <taxon>Clupeiformes</taxon>
        <taxon>Clupeoidei</taxon>
        <taxon>Clupeidae</taxon>
        <taxon>Alosa</taxon>
    </lineage>
</organism>
<sequence length="98" mass="11390">HLFNILNSDSKRKHISLENQTHSRVNRVRSFMIGKFFHPSIVTGVDILLTLKSLCSLINRIDQRFLTLFPTSPNFHKLTINRTLAVRKQCMCAYLCCK</sequence>